<gene>
    <name evidence="3" type="ORF">H0A72_13975</name>
</gene>
<dbReference type="Gene3D" id="3.10.450.50">
    <property type="match status" value="1"/>
</dbReference>
<dbReference type="Pfam" id="PF08332">
    <property type="entry name" value="CaMKII_AD"/>
    <property type="match status" value="1"/>
</dbReference>
<dbReference type="GO" id="GO:0004683">
    <property type="term" value="F:calcium/calmodulin-dependent protein kinase activity"/>
    <property type="evidence" value="ECO:0007669"/>
    <property type="project" value="InterPro"/>
</dbReference>
<sequence length="153" mass="16865">MRFILCTAATLALAACASPGKDTYETICHKTSVAEVAGLFDTWNAALQTGDPKKVVTLYAADAVLLPTLSNSPRLSKADKMEYFEYFLQQRPRGSIDQRNIILECNTAIDTGLYTFAFGDGSTAKARYTYTYRRSGDGWLITSHHSSLLPQPQ</sequence>
<dbReference type="Proteomes" id="UP000559809">
    <property type="component" value="Unassembled WGS sequence"/>
</dbReference>
<dbReference type="NCBIfam" id="TIGR02246">
    <property type="entry name" value="SgcJ/EcaC family oxidoreductase"/>
    <property type="match status" value="1"/>
</dbReference>
<comment type="caution">
    <text evidence="3">The sequence shown here is derived from an EMBL/GenBank/DDBJ whole genome shotgun (WGS) entry which is preliminary data.</text>
</comment>
<dbReference type="EMBL" id="JACCEM010000007">
    <property type="protein sequence ID" value="NYT50422.1"/>
    <property type="molecule type" value="Genomic_DNA"/>
</dbReference>
<evidence type="ECO:0000313" key="4">
    <source>
        <dbReference type="Proteomes" id="UP000559809"/>
    </source>
</evidence>
<keyword evidence="4" id="KW-1185">Reference proteome</keyword>
<reference evidence="3 4" key="1">
    <citation type="submission" date="2020-07" db="EMBL/GenBank/DDBJ databases">
        <title>Taxonomic revisions and descriptions of new bacterial species based on genomic comparisons in the high-G+C-content subgroup of the family Alcaligenaceae.</title>
        <authorList>
            <person name="Szabo A."/>
            <person name="Felfoldi T."/>
        </authorList>
    </citation>
    <scope>NUCLEOTIDE SEQUENCE [LARGE SCALE GENOMIC DNA]</scope>
    <source>
        <strain evidence="3 4">LMG 24012</strain>
    </source>
</reference>
<dbReference type="GO" id="GO:0005516">
    <property type="term" value="F:calmodulin binding"/>
    <property type="evidence" value="ECO:0007669"/>
    <property type="project" value="InterPro"/>
</dbReference>
<evidence type="ECO:0000313" key="3">
    <source>
        <dbReference type="EMBL" id="NYT50422.1"/>
    </source>
</evidence>
<dbReference type="RefSeq" id="WP_180156345.1">
    <property type="nucleotide sequence ID" value="NZ_JACCEM010000007.1"/>
</dbReference>
<dbReference type="PROSITE" id="PS51257">
    <property type="entry name" value="PROKAR_LIPOPROTEIN"/>
    <property type="match status" value="1"/>
</dbReference>
<accession>A0A853G3K0</accession>
<name>A0A853G3K0_9BURK</name>
<dbReference type="InterPro" id="IPR013543">
    <property type="entry name" value="Ca/CaM-dep_prot_kinase-assoc"/>
</dbReference>
<evidence type="ECO:0000259" key="2">
    <source>
        <dbReference type="Pfam" id="PF08332"/>
    </source>
</evidence>
<dbReference type="PIRSF" id="PIRSF028470">
    <property type="entry name" value="UCP028470"/>
    <property type="match status" value="1"/>
</dbReference>
<dbReference type="InterPro" id="IPR011944">
    <property type="entry name" value="Steroid_delta5-4_isomerase"/>
</dbReference>
<evidence type="ECO:0000256" key="1">
    <source>
        <dbReference type="SAM" id="SignalP"/>
    </source>
</evidence>
<feature type="signal peptide" evidence="1">
    <location>
        <begin position="1"/>
        <end position="17"/>
    </location>
</feature>
<keyword evidence="1" id="KW-0732">Signal</keyword>
<protein>
    <submittedName>
        <fullName evidence="3">SgcJ/EcaC family oxidoreductase</fullName>
    </submittedName>
</protein>
<dbReference type="InterPro" id="IPR032710">
    <property type="entry name" value="NTF2-like_dom_sf"/>
</dbReference>
<dbReference type="SUPFAM" id="SSF54427">
    <property type="entry name" value="NTF2-like"/>
    <property type="match status" value="1"/>
</dbReference>
<feature type="chain" id="PRO_5032273765" evidence="1">
    <location>
        <begin position="18"/>
        <end position="153"/>
    </location>
</feature>
<feature type="domain" description="Calcium/calmodulin-dependent protein kinase II association-domain" evidence="2">
    <location>
        <begin position="34"/>
        <end position="148"/>
    </location>
</feature>
<organism evidence="3 4">
    <name type="scientific">Parapusillimonas granuli</name>
    <dbReference type="NCBI Taxonomy" id="380911"/>
    <lineage>
        <taxon>Bacteria</taxon>
        <taxon>Pseudomonadati</taxon>
        <taxon>Pseudomonadota</taxon>
        <taxon>Betaproteobacteria</taxon>
        <taxon>Burkholderiales</taxon>
        <taxon>Alcaligenaceae</taxon>
        <taxon>Parapusillimonas</taxon>
    </lineage>
</organism>
<dbReference type="InterPro" id="IPR016887">
    <property type="entry name" value="UCP028470_steroid_isom-rel"/>
</dbReference>
<dbReference type="AlphaFoldDB" id="A0A853G3K0"/>
<proteinExistence type="predicted"/>